<keyword evidence="9" id="KW-1185">Reference proteome</keyword>
<keyword evidence="1 6" id="KW-0028">Amino-acid biosynthesis</keyword>
<dbReference type="InterPro" id="IPR050197">
    <property type="entry name" value="Aldolase_class_II_sugar_metab"/>
</dbReference>
<comment type="catalytic activity">
    <reaction evidence="6">
        <text>5-(methylsulfanyl)-D-ribulose 1-phosphate = 5-methylsulfanyl-2,3-dioxopentyl phosphate + H2O</text>
        <dbReference type="Rhea" id="RHEA:15549"/>
        <dbReference type="ChEBI" id="CHEBI:15377"/>
        <dbReference type="ChEBI" id="CHEBI:58548"/>
        <dbReference type="ChEBI" id="CHEBI:58828"/>
        <dbReference type="EC" id="4.2.1.109"/>
    </reaction>
</comment>
<comment type="cofactor">
    <cofactor evidence="6">
        <name>Zn(2+)</name>
        <dbReference type="ChEBI" id="CHEBI:29105"/>
    </cofactor>
    <text evidence="6">Binds 1 zinc ion per subunit.</text>
</comment>
<dbReference type="EC" id="4.2.1.109" evidence="6"/>
<dbReference type="GO" id="GO:0008270">
    <property type="term" value="F:zinc ion binding"/>
    <property type="evidence" value="ECO:0007669"/>
    <property type="project" value="UniProtKB-UniRule"/>
</dbReference>
<dbReference type="HAMAP" id="MF_01677">
    <property type="entry name" value="Salvage_MtnB"/>
    <property type="match status" value="1"/>
</dbReference>
<dbReference type="PANTHER" id="PTHR22789:SF0">
    <property type="entry name" value="3-OXO-TETRONATE 4-PHOSPHATE DECARBOXYLASE-RELATED"/>
    <property type="match status" value="1"/>
</dbReference>
<dbReference type="Pfam" id="PF00596">
    <property type="entry name" value="Aldolase_II"/>
    <property type="match status" value="1"/>
</dbReference>
<evidence type="ECO:0000256" key="1">
    <source>
        <dbReference type="ARBA" id="ARBA00022605"/>
    </source>
</evidence>
<reference evidence="8 9" key="1">
    <citation type="submission" date="2020-04" db="EMBL/GenBank/DDBJ databases">
        <authorList>
            <person name="Zhang R."/>
            <person name="Schippers A."/>
        </authorList>
    </citation>
    <scope>NUCLEOTIDE SEQUENCE [LARGE SCALE GENOMIC DNA]</scope>
    <source>
        <strain evidence="8 9">DSM 109850</strain>
    </source>
</reference>
<comment type="caution">
    <text evidence="8">The sequence shown here is derived from an EMBL/GenBank/DDBJ whole genome shotgun (WGS) entry which is preliminary data.</text>
</comment>
<keyword evidence="3 6" id="KW-0862">Zinc</keyword>
<evidence type="ECO:0000259" key="7">
    <source>
        <dbReference type="SMART" id="SM01007"/>
    </source>
</evidence>
<dbReference type="Gene3D" id="3.40.225.10">
    <property type="entry name" value="Class II aldolase/adducin N-terminal domain"/>
    <property type="match status" value="1"/>
</dbReference>
<sequence>MSDFERRTVDTLIGVAGELATRGWLRATSGNLSVKDPDSGRIYITRSGSDKQRLTPADVLTLSAEGNILAGVGKPSFETPVHLAIYRHTSSGAVFHVHTVYNNLVSRYADDMGVRFHDHEMLKALGHWQEDAAVTLPVVPNFAHIPQLAEAVAQAVNPRVPAVLLKKHGIYAFGETADAALRHLEAFEFLFEWLCLDRLSEAAARHPVTLS</sequence>
<comment type="function">
    <text evidence="6">Catalyzes the dehydration of methylthioribulose-1-phosphate (MTRu-1-P) into 2,3-diketo-5-methylthiopentyl-1-phosphate (DK-MTP-1-P).</text>
</comment>
<keyword evidence="2 6" id="KW-0479">Metal-binding</keyword>
<name>A0A7Y0L268_9FIRM</name>
<feature type="binding site" evidence="6">
    <location>
        <position position="98"/>
    </location>
    <ligand>
        <name>Zn(2+)</name>
        <dbReference type="ChEBI" id="CHEBI:29105"/>
    </ligand>
</feature>
<protein>
    <recommendedName>
        <fullName evidence="6">Methylthioribulose-1-phosphate dehydratase</fullName>
        <shortName evidence="6">MTRu-1-P dehydratase</shortName>
        <ecNumber evidence="6">4.2.1.109</ecNumber>
    </recommendedName>
</protein>
<organism evidence="8 9">
    <name type="scientific">Sulfobacillus harzensis</name>
    <dbReference type="NCBI Taxonomy" id="2729629"/>
    <lineage>
        <taxon>Bacteria</taxon>
        <taxon>Bacillati</taxon>
        <taxon>Bacillota</taxon>
        <taxon>Clostridia</taxon>
        <taxon>Eubacteriales</taxon>
        <taxon>Clostridiales Family XVII. Incertae Sedis</taxon>
        <taxon>Sulfobacillus</taxon>
    </lineage>
</organism>
<dbReference type="InterPro" id="IPR017714">
    <property type="entry name" value="MethylthioRu-1-P_deHdtase_MtnB"/>
</dbReference>
<comment type="pathway">
    <text evidence="6">Amino-acid biosynthesis; L-methionine biosynthesis via salvage pathway; L-methionine from S-methyl-5-thio-alpha-D-ribose 1-phosphate: step 2/6.</text>
</comment>
<dbReference type="EMBL" id="JABBVZ010000006">
    <property type="protein sequence ID" value="NMP21356.1"/>
    <property type="molecule type" value="Genomic_DNA"/>
</dbReference>
<evidence type="ECO:0000256" key="2">
    <source>
        <dbReference type="ARBA" id="ARBA00022723"/>
    </source>
</evidence>
<dbReference type="NCBIfam" id="TIGR03328">
    <property type="entry name" value="salvage_mtnB"/>
    <property type="match status" value="1"/>
</dbReference>
<dbReference type="RefSeq" id="WP_169096610.1">
    <property type="nucleotide sequence ID" value="NZ_JABBVZ010000006.1"/>
</dbReference>
<feature type="domain" description="Class II aldolase/adducin N-terminal" evidence="7">
    <location>
        <begin position="10"/>
        <end position="195"/>
    </location>
</feature>
<evidence type="ECO:0000256" key="3">
    <source>
        <dbReference type="ARBA" id="ARBA00022833"/>
    </source>
</evidence>
<gene>
    <name evidence="6 8" type="primary">mtnB</name>
    <name evidence="8" type="ORF">HIJ39_03165</name>
</gene>
<dbReference type="GO" id="GO:0019509">
    <property type="term" value="P:L-methionine salvage from methylthioadenosine"/>
    <property type="evidence" value="ECO:0007669"/>
    <property type="project" value="UniProtKB-UniRule"/>
</dbReference>
<dbReference type="UniPathway" id="UPA00904">
    <property type="reaction ID" value="UER00875"/>
</dbReference>
<evidence type="ECO:0000256" key="4">
    <source>
        <dbReference type="ARBA" id="ARBA00023167"/>
    </source>
</evidence>
<dbReference type="SMART" id="SM01007">
    <property type="entry name" value="Aldolase_II"/>
    <property type="match status" value="1"/>
</dbReference>
<dbReference type="AlphaFoldDB" id="A0A7Y0L268"/>
<dbReference type="GO" id="GO:0046570">
    <property type="term" value="F:methylthioribulose 1-phosphate dehydratase activity"/>
    <property type="evidence" value="ECO:0007669"/>
    <property type="project" value="UniProtKB-UniRule"/>
</dbReference>
<evidence type="ECO:0000256" key="6">
    <source>
        <dbReference type="HAMAP-Rule" id="MF_01677"/>
    </source>
</evidence>
<keyword evidence="5 6" id="KW-0456">Lyase</keyword>
<evidence type="ECO:0000313" key="8">
    <source>
        <dbReference type="EMBL" id="NMP21356.1"/>
    </source>
</evidence>
<dbReference type="GO" id="GO:0016832">
    <property type="term" value="F:aldehyde-lyase activity"/>
    <property type="evidence" value="ECO:0007669"/>
    <property type="project" value="TreeGrafter"/>
</dbReference>
<accession>A0A7Y0L268</accession>
<keyword evidence="4 6" id="KW-0486">Methionine biosynthesis</keyword>
<dbReference type="Proteomes" id="UP000533476">
    <property type="component" value="Unassembled WGS sequence"/>
</dbReference>
<dbReference type="InterPro" id="IPR001303">
    <property type="entry name" value="Aldolase_II/adducin_N"/>
</dbReference>
<dbReference type="InterPro" id="IPR036409">
    <property type="entry name" value="Aldolase_II/adducin_N_sf"/>
</dbReference>
<dbReference type="SUPFAM" id="SSF53639">
    <property type="entry name" value="AraD/HMP-PK domain-like"/>
    <property type="match status" value="1"/>
</dbReference>
<dbReference type="PANTHER" id="PTHR22789">
    <property type="entry name" value="FUCULOSE PHOSPHATE ALDOLASE"/>
    <property type="match status" value="1"/>
</dbReference>
<dbReference type="GO" id="GO:0005829">
    <property type="term" value="C:cytosol"/>
    <property type="evidence" value="ECO:0007669"/>
    <property type="project" value="TreeGrafter"/>
</dbReference>
<evidence type="ECO:0000256" key="5">
    <source>
        <dbReference type="ARBA" id="ARBA00023239"/>
    </source>
</evidence>
<dbReference type="GO" id="GO:0019323">
    <property type="term" value="P:pentose catabolic process"/>
    <property type="evidence" value="ECO:0007669"/>
    <property type="project" value="TreeGrafter"/>
</dbReference>
<feature type="binding site" evidence="6">
    <location>
        <position position="96"/>
    </location>
    <ligand>
        <name>Zn(2+)</name>
        <dbReference type="ChEBI" id="CHEBI:29105"/>
    </ligand>
</feature>
<evidence type="ECO:0000313" key="9">
    <source>
        <dbReference type="Proteomes" id="UP000533476"/>
    </source>
</evidence>
<proteinExistence type="inferred from homology"/>
<comment type="similarity">
    <text evidence="6">Belongs to the aldolase class II family. MtnB subfamily.</text>
</comment>